<comment type="caution">
    <text evidence="5">The sequence shown here is derived from an EMBL/GenBank/DDBJ whole genome shotgun (WGS) entry which is preliminary data.</text>
</comment>
<protein>
    <submittedName>
        <fullName evidence="5">S-layer homology domain-containing protein</fullName>
    </submittedName>
</protein>
<dbReference type="InterPro" id="IPR001119">
    <property type="entry name" value="SLH_dom"/>
</dbReference>
<feature type="chain" id="PRO_5046264689" evidence="3">
    <location>
        <begin position="29"/>
        <end position="934"/>
    </location>
</feature>
<gene>
    <name evidence="5" type="ORF">H8S02_06320</name>
</gene>
<feature type="compositionally biased region" description="Low complexity" evidence="2">
    <location>
        <begin position="70"/>
        <end position="88"/>
    </location>
</feature>
<feature type="signal peptide" evidence="3">
    <location>
        <begin position="1"/>
        <end position="28"/>
    </location>
</feature>
<dbReference type="PANTHER" id="PTHR43308">
    <property type="entry name" value="OUTER MEMBRANE PROTEIN ALPHA-RELATED"/>
    <property type="match status" value="1"/>
</dbReference>
<evidence type="ECO:0000313" key="5">
    <source>
        <dbReference type="EMBL" id="MBC5695555.1"/>
    </source>
</evidence>
<dbReference type="Proteomes" id="UP000641741">
    <property type="component" value="Unassembled WGS sequence"/>
</dbReference>
<feature type="region of interest" description="Disordered" evidence="2">
    <location>
        <begin position="33"/>
        <end position="148"/>
    </location>
</feature>
<dbReference type="EMBL" id="JACOPK010000005">
    <property type="protein sequence ID" value="MBC5695555.1"/>
    <property type="molecule type" value="Genomic_DNA"/>
</dbReference>
<organism evidence="5 6">
    <name type="scientific">Agathobaculum hominis</name>
    <dbReference type="NCBI Taxonomy" id="2763014"/>
    <lineage>
        <taxon>Bacteria</taxon>
        <taxon>Bacillati</taxon>
        <taxon>Bacillota</taxon>
        <taxon>Clostridia</taxon>
        <taxon>Eubacteriales</taxon>
        <taxon>Butyricicoccaceae</taxon>
        <taxon>Agathobaculum</taxon>
    </lineage>
</organism>
<dbReference type="SUPFAM" id="SSF51126">
    <property type="entry name" value="Pectin lyase-like"/>
    <property type="match status" value="1"/>
</dbReference>
<sequence>MKRRNNRFLAGTLAGLMMLTMLPVTALAAEGEEGDANNTTTLTTTDGTPVPGASDNGIENVVNDTGDSQDTGANADANDTGDANPTAGNDGGGETGTSVGGNDVQPGGSGNEGESNSETGSDSAAESETGGEQGGAGGENNTPAPTFTAKIGDTEYETLDAAINAAQDGATIEIGKDITLDNGLAFAGVSELTIKGAENVNPTITLNDFGMYLENTNVTFQDIEIVVNAITNASPEHTGGTANLINGSDFTLDNASLTLNGPANHTGGSGMYLYKKSNLYVTNGSKVEISGFNGNRASGIYADNSEYEDMPNRNIQVTGRSSITIADCDWHGMTINPIDILIDGYSKIDISDCGNVKYGGGLGCYYGGVTISDHSSLITNDNRGSGWGVFANGMSIDSTSSLSACGNTGHGAVLAAKSNISSGATVTLNKNMGSGLRVYTGSDYWYGNVTIEEGADFTASGNEHGIEILGGGVLDMQDGIVTNNHSSSYGGGLYNRGGDAKISGKAAICNNHADTAGDDIYNCTYTTKKNVSYEPSLTLSPVGENWVLDDCNDPIVGWYHDGKEKLTDNTYKRWNGDATDDSYYADEYTVGEAAVSDALALKAAHGKFCNVTYEVTGDIPSDAGDPPASAKVKMGGSYTVAPAQTTSQSRYTFIGWRADGTGDIVTSLENLQQNVNLVGVWSYRSSGGGSGGGGGRKPTVDIPDDVPTGLNGDDHFAYIVGYPDGNVKPGGNITRAEVATIFFRLLTEDVRTANSTQSNSLSDVSRGQWFNHAISTLSSMGIVKGNPDGTFDPDAPITRAEFAAIAARFDDKNTNTTSNFSDIASHWAKDEIGVAANKGWINGYPDSTFRPDQYITRAEAMTLVNRVLNRLPEKSEDLLDDMIKWPDNADASVWYYLAVQEATNSHDYSDKSDADKYEKWTKIRDARDWTLLEK</sequence>
<feature type="compositionally biased region" description="Low complexity" evidence="2">
    <location>
        <begin position="39"/>
        <end position="48"/>
    </location>
</feature>
<keyword evidence="6" id="KW-1185">Reference proteome</keyword>
<evidence type="ECO:0000259" key="4">
    <source>
        <dbReference type="PROSITE" id="PS51272"/>
    </source>
</evidence>
<feature type="compositionally biased region" description="Low complexity" evidence="2">
    <location>
        <begin position="112"/>
        <end position="130"/>
    </location>
</feature>
<dbReference type="InterPro" id="IPR051465">
    <property type="entry name" value="Cell_Envelope_Struct_Comp"/>
</dbReference>
<proteinExistence type="predicted"/>
<name>A0ABR7GMN4_9FIRM</name>
<dbReference type="RefSeq" id="WP_186969813.1">
    <property type="nucleotide sequence ID" value="NZ_JACOPK010000005.1"/>
</dbReference>
<evidence type="ECO:0000256" key="1">
    <source>
        <dbReference type="ARBA" id="ARBA00022737"/>
    </source>
</evidence>
<dbReference type="Pfam" id="PF00395">
    <property type="entry name" value="SLH"/>
    <property type="match status" value="3"/>
</dbReference>
<feature type="domain" description="SLH" evidence="4">
    <location>
        <begin position="757"/>
        <end position="814"/>
    </location>
</feature>
<keyword evidence="3" id="KW-0732">Signal</keyword>
<evidence type="ECO:0000256" key="2">
    <source>
        <dbReference type="SAM" id="MobiDB-lite"/>
    </source>
</evidence>
<keyword evidence="1" id="KW-0677">Repeat</keyword>
<evidence type="ECO:0000256" key="3">
    <source>
        <dbReference type="SAM" id="SignalP"/>
    </source>
</evidence>
<dbReference type="PROSITE" id="PS51272">
    <property type="entry name" value="SLH"/>
    <property type="match status" value="2"/>
</dbReference>
<evidence type="ECO:0000313" key="6">
    <source>
        <dbReference type="Proteomes" id="UP000641741"/>
    </source>
</evidence>
<feature type="compositionally biased region" description="Gly residues" evidence="2">
    <location>
        <begin position="89"/>
        <end position="99"/>
    </location>
</feature>
<reference evidence="5 6" key="1">
    <citation type="submission" date="2020-08" db="EMBL/GenBank/DDBJ databases">
        <title>Genome public.</title>
        <authorList>
            <person name="Liu C."/>
            <person name="Sun Q."/>
        </authorList>
    </citation>
    <scope>NUCLEOTIDE SEQUENCE [LARGE SCALE GENOMIC DNA]</scope>
    <source>
        <strain evidence="5 6">M2</strain>
    </source>
</reference>
<accession>A0ABR7GMN4</accession>
<dbReference type="InterPro" id="IPR011050">
    <property type="entry name" value="Pectin_lyase_fold/virulence"/>
</dbReference>
<feature type="domain" description="SLH" evidence="4">
    <location>
        <begin position="815"/>
        <end position="878"/>
    </location>
</feature>